<evidence type="ECO:0000313" key="8">
    <source>
        <dbReference type="Proteomes" id="UP000722485"/>
    </source>
</evidence>
<dbReference type="SUPFAM" id="SSF54373">
    <property type="entry name" value="FAD-linked reductases, C-terminal domain"/>
    <property type="match status" value="1"/>
</dbReference>
<evidence type="ECO:0000259" key="6">
    <source>
        <dbReference type="Pfam" id="PF01266"/>
    </source>
</evidence>
<protein>
    <recommendedName>
        <fullName evidence="6">FAD dependent oxidoreductase domain-containing protein</fullName>
    </recommendedName>
</protein>
<reference evidence="7" key="1">
    <citation type="submission" date="2020-03" db="EMBL/GenBank/DDBJ databases">
        <title>Draft Genome Sequence of Cylindrodendrum hubeiense.</title>
        <authorList>
            <person name="Buettner E."/>
            <person name="Kellner H."/>
        </authorList>
    </citation>
    <scope>NUCLEOTIDE SEQUENCE</scope>
    <source>
        <strain evidence="7">IHI 201604</strain>
    </source>
</reference>
<comment type="caution">
    <text evidence="7">The sequence shown here is derived from an EMBL/GenBank/DDBJ whole genome shotgun (WGS) entry which is preliminary data.</text>
</comment>
<dbReference type="InterPro" id="IPR036188">
    <property type="entry name" value="FAD/NAD-bd_sf"/>
</dbReference>
<dbReference type="Gene3D" id="3.50.50.60">
    <property type="entry name" value="FAD/NAD(P)-binding domain"/>
    <property type="match status" value="1"/>
</dbReference>
<dbReference type="InterPro" id="IPR045170">
    <property type="entry name" value="MTOX"/>
</dbReference>
<evidence type="ECO:0000256" key="3">
    <source>
        <dbReference type="ARBA" id="ARBA00022630"/>
    </source>
</evidence>
<keyword evidence="5" id="KW-0560">Oxidoreductase</keyword>
<name>A0A9P5HLY5_9HYPO</name>
<evidence type="ECO:0000256" key="4">
    <source>
        <dbReference type="ARBA" id="ARBA00022827"/>
    </source>
</evidence>
<accession>A0A9P5HLY5</accession>
<evidence type="ECO:0000313" key="7">
    <source>
        <dbReference type="EMBL" id="KAF7556705.1"/>
    </source>
</evidence>
<dbReference type="Gene3D" id="3.30.9.10">
    <property type="entry name" value="D-Amino Acid Oxidase, subunit A, domain 2"/>
    <property type="match status" value="1"/>
</dbReference>
<dbReference type="EMBL" id="JAANBB010000010">
    <property type="protein sequence ID" value="KAF7556705.1"/>
    <property type="molecule type" value="Genomic_DNA"/>
</dbReference>
<keyword evidence="3" id="KW-0285">Flavoprotein</keyword>
<dbReference type="PANTHER" id="PTHR10961:SF15">
    <property type="entry name" value="FAD DEPENDENT OXIDOREDUCTASE DOMAIN-CONTAINING PROTEIN"/>
    <property type="match status" value="1"/>
</dbReference>
<evidence type="ECO:0000256" key="2">
    <source>
        <dbReference type="ARBA" id="ARBA00010989"/>
    </source>
</evidence>
<dbReference type="AlphaFoldDB" id="A0A9P5HLY5"/>
<feature type="domain" description="FAD dependent oxidoreductase" evidence="6">
    <location>
        <begin position="11"/>
        <end position="425"/>
    </location>
</feature>
<dbReference type="PANTHER" id="PTHR10961">
    <property type="entry name" value="PEROXISOMAL SARCOSINE OXIDASE"/>
    <property type="match status" value="1"/>
</dbReference>
<keyword evidence="4" id="KW-0274">FAD</keyword>
<gene>
    <name evidence="7" type="ORF">G7Z17_g1223</name>
</gene>
<dbReference type="PRINTS" id="PR00419">
    <property type="entry name" value="ADXRDTASE"/>
</dbReference>
<dbReference type="GO" id="GO:0008115">
    <property type="term" value="F:sarcosine oxidase activity"/>
    <property type="evidence" value="ECO:0007669"/>
    <property type="project" value="TreeGrafter"/>
</dbReference>
<dbReference type="Proteomes" id="UP000722485">
    <property type="component" value="Unassembled WGS sequence"/>
</dbReference>
<sequence>MAGRPRKDDSIVIVGAGIFGLSTALHLARRGYRNVTVFDRQDYDTGLYSYHNGCDAASADLNKIIRSAYGTQTEYQELSFEAIKHWHAWNEELANGNVPPGMSSTDKVFYNSGAISINSGEVLPPFEQATIEAMTKLGHGDTQLATTDPKQATAAQKLGFNIDQFNAQARGKPTVGVLDTSGGFAVADKACRFALHKARAYGAKFVFGPTVGAFDSLVHAGKDVVGIRTKDGKVHLAKQTIMACGAYTPVLVPELDGLAEATAGSVAVFQIPKTSDLFTRLSAENFPIWMYNMRSGQDGGLYGFPVDPQGYFKIGYRGTKYTNPQVQPDGKERSVPVTRYTKGDTITQIPTKAMNTIASFVAEYLPEILEEGHDVAFTRVCWYTDTFDNHFVIDQVPQQPGLMVVTGGSGHAFKYLPNIGNWVADIIEGVGSDRPAIKAWRWRKKGDSKPVNVLMEGKKGARALQNVTLMSQINGRSTKRSALL</sequence>
<organism evidence="7 8">
    <name type="scientific">Cylindrodendrum hubeiense</name>
    <dbReference type="NCBI Taxonomy" id="595255"/>
    <lineage>
        <taxon>Eukaryota</taxon>
        <taxon>Fungi</taxon>
        <taxon>Dikarya</taxon>
        <taxon>Ascomycota</taxon>
        <taxon>Pezizomycotina</taxon>
        <taxon>Sordariomycetes</taxon>
        <taxon>Hypocreomycetidae</taxon>
        <taxon>Hypocreales</taxon>
        <taxon>Nectriaceae</taxon>
        <taxon>Cylindrodendrum</taxon>
    </lineage>
</organism>
<proteinExistence type="inferred from homology"/>
<dbReference type="SUPFAM" id="SSF51905">
    <property type="entry name" value="FAD/NAD(P)-binding domain"/>
    <property type="match status" value="1"/>
</dbReference>
<evidence type="ECO:0000256" key="1">
    <source>
        <dbReference type="ARBA" id="ARBA00001974"/>
    </source>
</evidence>
<comment type="cofactor">
    <cofactor evidence="1">
        <name>FAD</name>
        <dbReference type="ChEBI" id="CHEBI:57692"/>
    </cofactor>
</comment>
<evidence type="ECO:0000256" key="5">
    <source>
        <dbReference type="ARBA" id="ARBA00023002"/>
    </source>
</evidence>
<dbReference type="InterPro" id="IPR006076">
    <property type="entry name" value="FAD-dep_OxRdtase"/>
</dbReference>
<keyword evidence="8" id="KW-1185">Reference proteome</keyword>
<dbReference type="OrthoDB" id="2219495at2759"/>
<comment type="similarity">
    <text evidence="2">Belongs to the MSOX/MTOX family.</text>
</comment>
<dbReference type="Pfam" id="PF01266">
    <property type="entry name" value="DAO"/>
    <property type="match status" value="1"/>
</dbReference>
<dbReference type="GO" id="GO:0050660">
    <property type="term" value="F:flavin adenine dinucleotide binding"/>
    <property type="evidence" value="ECO:0007669"/>
    <property type="project" value="InterPro"/>
</dbReference>